<dbReference type="RefSeq" id="WP_101642054.1">
    <property type="nucleotide sequence ID" value="NZ_PGUY01000033.1"/>
</dbReference>
<evidence type="ECO:0000256" key="3">
    <source>
        <dbReference type="ARBA" id="ARBA00022691"/>
    </source>
</evidence>
<keyword evidence="2 5" id="KW-0808">Transferase</keyword>
<evidence type="ECO:0000256" key="6">
    <source>
        <dbReference type="RuleBase" id="RU000416"/>
    </source>
</evidence>
<evidence type="ECO:0000256" key="2">
    <source>
        <dbReference type="ARBA" id="ARBA00022679"/>
    </source>
</evidence>
<evidence type="ECO:0000256" key="1">
    <source>
        <dbReference type="ARBA" id="ARBA00022603"/>
    </source>
</evidence>
<dbReference type="PROSITE" id="PS00094">
    <property type="entry name" value="C5_MTASE_1"/>
    <property type="match status" value="1"/>
</dbReference>
<dbReference type="OrthoDB" id="9813719at2"/>
<name>A0A2N5M6A3_9BACI</name>
<keyword evidence="3 5" id="KW-0949">S-adenosyl-L-methionine</keyword>
<accession>A0A2N5M6A3</accession>
<dbReference type="InterPro" id="IPR001525">
    <property type="entry name" value="C5_MeTfrase"/>
</dbReference>
<dbReference type="InterPro" id="IPR050750">
    <property type="entry name" value="C5-MTase"/>
</dbReference>
<dbReference type="NCBIfam" id="TIGR00675">
    <property type="entry name" value="dcm"/>
    <property type="match status" value="1"/>
</dbReference>
<evidence type="ECO:0000256" key="4">
    <source>
        <dbReference type="ARBA" id="ARBA00022747"/>
    </source>
</evidence>
<keyword evidence="9" id="KW-1185">Reference proteome</keyword>
<dbReference type="PANTHER" id="PTHR46098">
    <property type="entry name" value="TRNA (CYTOSINE(38)-C(5))-METHYLTRANSFERASE"/>
    <property type="match status" value="1"/>
</dbReference>
<evidence type="ECO:0000313" key="8">
    <source>
        <dbReference type="EMBL" id="PLT29823.1"/>
    </source>
</evidence>
<comment type="caution">
    <text evidence="8">The sequence shown here is derived from an EMBL/GenBank/DDBJ whole genome shotgun (WGS) entry which is preliminary data.</text>
</comment>
<dbReference type="AlphaFoldDB" id="A0A2N5M6A3"/>
<evidence type="ECO:0000256" key="7">
    <source>
        <dbReference type="RuleBase" id="RU000417"/>
    </source>
</evidence>
<dbReference type="PROSITE" id="PS51679">
    <property type="entry name" value="SAM_MT_C5"/>
    <property type="match status" value="1"/>
</dbReference>
<comment type="similarity">
    <text evidence="5 6">Belongs to the class I-like SAM-binding methyltransferase superfamily. C5-methyltransferase family.</text>
</comment>
<sequence length="469" mass="54205">MSKYKVFSMFDGVGGFVVGLDNANLTLQEPFFETIYTNQFEPSRKSQDAFEVGVYNYPHVQHSNDDIMQVSNKYFEEMKAQGVNMIVGGFPCQDYSVARSKKHEMGIEGKKGVLFWEIIRAVNHIKPEYLILENVDRLLKSPSSQRGRDFAIMLGAFAQLGYSVEWRVINAADYGRAQRRRRVFFFVYRNDTPFAMAMDEKFGKPENEKNIMTSDEATFDNYIFQDGLFARQFPIEQEAYKKRHYSDTLSDKGILNEEYIVDISDNFTGTIWNTGIMRYGQYFTIDTKPVMEAPKTLGEIVQEAKEYYLREHGEEEYNQYIANYQFDADNPKLKKFEYLRGPKKIERVADNGHKYIFSEGGMSPYDSLDLPGRTMLTSEGSVNRSTHLLKVDGKYRLLTPIEAELLQDFPPDWTKFKKDSLGNVHEVSDRMRLFFMGNALVTGIVERIGIELGEIVREYNAVEVQVNNV</sequence>
<dbReference type="InterPro" id="IPR029063">
    <property type="entry name" value="SAM-dependent_MTases_sf"/>
</dbReference>
<dbReference type="GO" id="GO:0009307">
    <property type="term" value="P:DNA restriction-modification system"/>
    <property type="evidence" value="ECO:0007669"/>
    <property type="project" value="UniProtKB-KW"/>
</dbReference>
<dbReference type="REBASE" id="278496">
    <property type="entry name" value="M.BdeV129ORF11005P"/>
</dbReference>
<dbReference type="PANTHER" id="PTHR46098:SF1">
    <property type="entry name" value="TRNA (CYTOSINE(38)-C(5))-METHYLTRANSFERASE"/>
    <property type="match status" value="1"/>
</dbReference>
<dbReference type="PRINTS" id="PR00105">
    <property type="entry name" value="C5METTRFRASE"/>
</dbReference>
<dbReference type="Proteomes" id="UP000234748">
    <property type="component" value="Unassembled WGS sequence"/>
</dbReference>
<evidence type="ECO:0000313" key="9">
    <source>
        <dbReference type="Proteomes" id="UP000234748"/>
    </source>
</evidence>
<dbReference type="EC" id="2.1.1.37" evidence="7"/>
<comment type="catalytic activity">
    <reaction evidence="7">
        <text>a 2'-deoxycytidine in DNA + S-adenosyl-L-methionine = a 5-methyl-2'-deoxycytidine in DNA + S-adenosyl-L-homocysteine + H(+)</text>
        <dbReference type="Rhea" id="RHEA:13681"/>
        <dbReference type="Rhea" id="RHEA-COMP:11369"/>
        <dbReference type="Rhea" id="RHEA-COMP:11370"/>
        <dbReference type="ChEBI" id="CHEBI:15378"/>
        <dbReference type="ChEBI" id="CHEBI:57856"/>
        <dbReference type="ChEBI" id="CHEBI:59789"/>
        <dbReference type="ChEBI" id="CHEBI:85452"/>
        <dbReference type="ChEBI" id="CHEBI:85454"/>
        <dbReference type="EC" id="2.1.1.37"/>
    </reaction>
</comment>
<proteinExistence type="inferred from homology"/>
<gene>
    <name evidence="8" type="ORF">CUU66_11005</name>
</gene>
<keyword evidence="1 5" id="KW-0489">Methyltransferase</keyword>
<dbReference type="InterPro" id="IPR018117">
    <property type="entry name" value="C5_DNA_meth_AS"/>
</dbReference>
<dbReference type="GO" id="GO:0032259">
    <property type="term" value="P:methylation"/>
    <property type="evidence" value="ECO:0007669"/>
    <property type="project" value="UniProtKB-KW"/>
</dbReference>
<reference evidence="8 9" key="1">
    <citation type="submission" date="2017-11" db="EMBL/GenBank/DDBJ databases">
        <title>Comparitive Functional Genomics of Dry Heat Resistant strains isolated from the Viking Spacecraft.</title>
        <authorList>
            <person name="Seuylemezian A."/>
            <person name="Cooper K."/>
            <person name="Vaishampayan P."/>
        </authorList>
    </citation>
    <scope>NUCLEOTIDE SEQUENCE [LARGE SCALE GENOMIC DNA]</scope>
    <source>
        <strain evidence="8 9">V1-29</strain>
    </source>
</reference>
<keyword evidence="4" id="KW-0680">Restriction system</keyword>
<dbReference type="EMBL" id="PGUY01000033">
    <property type="protein sequence ID" value="PLT29823.1"/>
    <property type="molecule type" value="Genomic_DNA"/>
</dbReference>
<organism evidence="8 9">
    <name type="scientific">Peribacillus deserti</name>
    <dbReference type="NCBI Taxonomy" id="673318"/>
    <lineage>
        <taxon>Bacteria</taxon>
        <taxon>Bacillati</taxon>
        <taxon>Bacillota</taxon>
        <taxon>Bacilli</taxon>
        <taxon>Bacillales</taxon>
        <taxon>Bacillaceae</taxon>
        <taxon>Peribacillus</taxon>
    </lineage>
</organism>
<dbReference type="GO" id="GO:0003886">
    <property type="term" value="F:DNA (cytosine-5-)-methyltransferase activity"/>
    <property type="evidence" value="ECO:0007669"/>
    <property type="project" value="UniProtKB-EC"/>
</dbReference>
<dbReference type="SUPFAM" id="SSF53335">
    <property type="entry name" value="S-adenosyl-L-methionine-dependent methyltransferases"/>
    <property type="match status" value="1"/>
</dbReference>
<dbReference type="Gene3D" id="3.40.50.150">
    <property type="entry name" value="Vaccinia Virus protein VP39"/>
    <property type="match status" value="1"/>
</dbReference>
<dbReference type="Pfam" id="PF00145">
    <property type="entry name" value="DNA_methylase"/>
    <property type="match status" value="1"/>
</dbReference>
<protein>
    <recommendedName>
        <fullName evidence="7">Cytosine-specific methyltransferase</fullName>
        <ecNumber evidence="7">2.1.1.37</ecNumber>
    </recommendedName>
</protein>
<feature type="active site" evidence="5">
    <location>
        <position position="92"/>
    </location>
</feature>
<evidence type="ECO:0000256" key="5">
    <source>
        <dbReference type="PROSITE-ProRule" id="PRU01016"/>
    </source>
</evidence>